<evidence type="ECO:0000313" key="10">
    <source>
        <dbReference type="Proteomes" id="UP000003860"/>
    </source>
</evidence>
<keyword evidence="7" id="KW-0812">Transmembrane</keyword>
<evidence type="ECO:0000313" key="9">
    <source>
        <dbReference type="EMBL" id="EGD47219.1"/>
    </source>
</evidence>
<dbReference type="OrthoDB" id="9786132at2"/>
<keyword evidence="5" id="KW-0408">Iron</keyword>
<dbReference type="InterPro" id="IPR051684">
    <property type="entry name" value="Electron_Trans/Redox"/>
</dbReference>
<keyword evidence="4" id="KW-0249">Electron transport</keyword>
<keyword evidence="6" id="KW-0411">Iron-sulfur</keyword>
<dbReference type="Pfam" id="PF12801">
    <property type="entry name" value="Fer4_5"/>
    <property type="match status" value="2"/>
</dbReference>
<keyword evidence="7" id="KW-0472">Membrane</keyword>
<evidence type="ECO:0000256" key="3">
    <source>
        <dbReference type="ARBA" id="ARBA00022723"/>
    </source>
</evidence>
<keyword evidence="3" id="KW-0479">Metal-binding</keyword>
<dbReference type="GO" id="GO:0046872">
    <property type="term" value="F:metal ion binding"/>
    <property type="evidence" value="ECO:0007669"/>
    <property type="project" value="UniProtKB-KW"/>
</dbReference>
<keyword evidence="10" id="KW-1185">Reference proteome</keyword>
<dbReference type="PROSITE" id="PS00198">
    <property type="entry name" value="4FE4S_FER_1"/>
    <property type="match status" value="1"/>
</dbReference>
<dbReference type="eggNOG" id="COG0348">
    <property type="taxonomic scope" value="Bacteria"/>
</dbReference>
<organism evidence="9 10">
    <name type="scientific">Ruminiclostridium papyrosolvens DSM 2782</name>
    <dbReference type="NCBI Taxonomy" id="588581"/>
    <lineage>
        <taxon>Bacteria</taxon>
        <taxon>Bacillati</taxon>
        <taxon>Bacillota</taxon>
        <taxon>Clostridia</taxon>
        <taxon>Eubacteriales</taxon>
        <taxon>Oscillospiraceae</taxon>
        <taxon>Ruminiclostridium</taxon>
    </lineage>
</organism>
<evidence type="ECO:0000256" key="2">
    <source>
        <dbReference type="ARBA" id="ARBA00022485"/>
    </source>
</evidence>
<gene>
    <name evidence="9" type="ORF">Cpap_1612</name>
</gene>
<evidence type="ECO:0000256" key="7">
    <source>
        <dbReference type="SAM" id="Phobius"/>
    </source>
</evidence>
<name>F1TEQ3_9FIRM</name>
<dbReference type="Proteomes" id="UP000003860">
    <property type="component" value="Unassembled WGS sequence"/>
</dbReference>
<dbReference type="GO" id="GO:0051539">
    <property type="term" value="F:4 iron, 4 sulfur cluster binding"/>
    <property type="evidence" value="ECO:0007669"/>
    <property type="project" value="UniProtKB-KW"/>
</dbReference>
<evidence type="ECO:0000256" key="1">
    <source>
        <dbReference type="ARBA" id="ARBA00022448"/>
    </source>
</evidence>
<dbReference type="PANTHER" id="PTHR30176:SF3">
    <property type="entry name" value="FERREDOXIN-TYPE PROTEIN NAPH"/>
    <property type="match status" value="1"/>
</dbReference>
<dbReference type="InterPro" id="IPR017896">
    <property type="entry name" value="4Fe4S_Fe-S-bd"/>
</dbReference>
<reference evidence="9" key="2">
    <citation type="submission" date="2011-01" db="EMBL/GenBank/DDBJ databases">
        <title>The Non-contiguous Finished genome of Clostridium papyrosolvens.</title>
        <authorList>
            <person name="Lucas S."/>
            <person name="Copeland A."/>
            <person name="Lapidus A."/>
            <person name="Cheng J.-F."/>
            <person name="Goodwin L."/>
            <person name="Pitluck S."/>
            <person name="Misra M."/>
            <person name="Chertkov O."/>
            <person name="Detter J.C."/>
            <person name="Han C."/>
            <person name="Tapia R."/>
            <person name="Land M."/>
            <person name="Hauser L."/>
            <person name="Kyrpides N."/>
            <person name="Ivanova N."/>
            <person name="Pagani I."/>
            <person name="Mouttaki H."/>
            <person name="He Z."/>
            <person name="Zhou J."/>
            <person name="Hemme C.L."/>
            <person name="Woyke T."/>
        </authorList>
    </citation>
    <scope>NUCLEOTIDE SEQUENCE [LARGE SCALE GENOMIC DNA]</scope>
    <source>
        <strain evidence="9">DSM 2782</strain>
    </source>
</reference>
<keyword evidence="2" id="KW-0004">4Fe-4S</keyword>
<feature type="transmembrane region" description="Helical" evidence="7">
    <location>
        <begin position="12"/>
        <end position="39"/>
    </location>
</feature>
<evidence type="ECO:0000256" key="4">
    <source>
        <dbReference type="ARBA" id="ARBA00022982"/>
    </source>
</evidence>
<proteinExistence type="predicted"/>
<feature type="domain" description="4Fe-4S ferredoxin-type" evidence="8">
    <location>
        <begin position="160"/>
        <end position="191"/>
    </location>
</feature>
<reference evidence="9" key="1">
    <citation type="submission" date="2009-07" db="EMBL/GenBank/DDBJ databases">
        <authorList>
            <consortium name="US DOE Joint Genome Institute (JGI-PGF)"/>
            <person name="Lucas S."/>
            <person name="Copeland A."/>
            <person name="Lapidus A."/>
            <person name="Glavina del Rio T."/>
            <person name="Tice H."/>
            <person name="Bruce D."/>
            <person name="Goodwin L."/>
            <person name="Pitluck S."/>
            <person name="Larimer F."/>
            <person name="Land M.L."/>
            <person name="Mouttaki H."/>
            <person name="He Z."/>
            <person name="Zhou J."/>
            <person name="Hemme C.L."/>
        </authorList>
    </citation>
    <scope>NUCLEOTIDE SEQUENCE [LARGE SCALE GENOMIC DNA]</scope>
    <source>
        <strain evidence="9">DSM 2782</strain>
    </source>
</reference>
<dbReference type="PANTHER" id="PTHR30176">
    <property type="entry name" value="FERREDOXIN-TYPE PROTEIN NAPH"/>
    <property type="match status" value="1"/>
</dbReference>
<dbReference type="SUPFAM" id="SSF54862">
    <property type="entry name" value="4Fe-4S ferredoxins"/>
    <property type="match status" value="1"/>
</dbReference>
<feature type="transmembrane region" description="Helical" evidence="7">
    <location>
        <begin position="83"/>
        <end position="107"/>
    </location>
</feature>
<dbReference type="InterPro" id="IPR017900">
    <property type="entry name" value="4Fe4S_Fe_S_CS"/>
</dbReference>
<comment type="caution">
    <text evidence="9">The sequence shown here is derived from an EMBL/GenBank/DDBJ whole genome shotgun (WGS) entry which is preliminary data.</text>
</comment>
<evidence type="ECO:0000259" key="8">
    <source>
        <dbReference type="PROSITE" id="PS51379"/>
    </source>
</evidence>
<evidence type="ECO:0000256" key="5">
    <source>
        <dbReference type="ARBA" id="ARBA00023004"/>
    </source>
</evidence>
<dbReference type="STRING" id="588581.Cpap_1612"/>
<accession>F1TEQ3</accession>
<keyword evidence="7" id="KW-1133">Transmembrane helix</keyword>
<sequence>MNTIKSFVHKWIWLMLILFCIGGLIYPRVGIAAIICMLAPVAVSVFRGREWCGNFCPRGSFNDILLSKISRNKKIPRIMKNKWFRLLFVVVLMGAFAVQLSLAWGNMVQVGQVFVRMILITTGLTIILGIVYSQRAWCVICPMGTMASLVTRTGSGSKGKNVTFDKQRCVSCNLCTKSCPMEIEVLKYKSKGEVTHPDCLKCGKCVIKCPKDALKL</sequence>
<feature type="transmembrane region" description="Helical" evidence="7">
    <location>
        <begin position="113"/>
        <end position="133"/>
    </location>
</feature>
<dbReference type="Pfam" id="PF13237">
    <property type="entry name" value="Fer4_10"/>
    <property type="match status" value="1"/>
</dbReference>
<dbReference type="PROSITE" id="PS51379">
    <property type="entry name" value="4FE4S_FER_2"/>
    <property type="match status" value="2"/>
</dbReference>
<evidence type="ECO:0000256" key="6">
    <source>
        <dbReference type="ARBA" id="ARBA00023014"/>
    </source>
</evidence>
<protein>
    <submittedName>
        <fullName evidence="9">4Fe-4S ferredoxin iron-sulfur binding domain protein</fullName>
    </submittedName>
</protein>
<dbReference type="GO" id="GO:0005886">
    <property type="term" value="C:plasma membrane"/>
    <property type="evidence" value="ECO:0007669"/>
    <property type="project" value="TreeGrafter"/>
</dbReference>
<feature type="domain" description="4Fe-4S ferredoxin-type" evidence="8">
    <location>
        <begin position="192"/>
        <end position="216"/>
    </location>
</feature>
<dbReference type="AlphaFoldDB" id="F1TEQ3"/>
<dbReference type="Gene3D" id="3.30.70.20">
    <property type="match status" value="1"/>
</dbReference>
<keyword evidence="1" id="KW-0813">Transport</keyword>
<dbReference type="RefSeq" id="WP_004620318.1">
    <property type="nucleotide sequence ID" value="NZ_ACXX02000009.1"/>
</dbReference>
<dbReference type="EMBL" id="ACXX02000009">
    <property type="protein sequence ID" value="EGD47219.1"/>
    <property type="molecule type" value="Genomic_DNA"/>
</dbReference>